<dbReference type="EnsemblPlants" id="PGSC0003DMT400096668">
    <property type="protein sequence ID" value="PGSC0003DMT400096668"/>
    <property type="gene ID" value="PGSC0003DMG400046239"/>
</dbReference>
<protein>
    <submittedName>
        <fullName evidence="2">Uncharacterized protein</fullName>
    </submittedName>
</protein>
<dbReference type="Gramene" id="PGSC0003DMT400096668">
    <property type="protein sequence ID" value="PGSC0003DMT400096668"/>
    <property type="gene ID" value="PGSC0003DMG400046239"/>
</dbReference>
<name>M1DYZ5_SOLTU</name>
<keyword evidence="3" id="KW-1185">Reference proteome</keyword>
<organism evidence="2 3">
    <name type="scientific">Solanum tuberosum</name>
    <name type="common">Potato</name>
    <dbReference type="NCBI Taxonomy" id="4113"/>
    <lineage>
        <taxon>Eukaryota</taxon>
        <taxon>Viridiplantae</taxon>
        <taxon>Streptophyta</taxon>
        <taxon>Embryophyta</taxon>
        <taxon>Tracheophyta</taxon>
        <taxon>Spermatophyta</taxon>
        <taxon>Magnoliopsida</taxon>
        <taxon>eudicotyledons</taxon>
        <taxon>Gunneridae</taxon>
        <taxon>Pentapetalae</taxon>
        <taxon>asterids</taxon>
        <taxon>lamiids</taxon>
        <taxon>Solanales</taxon>
        <taxon>Solanaceae</taxon>
        <taxon>Solanoideae</taxon>
        <taxon>Solaneae</taxon>
        <taxon>Solanum</taxon>
    </lineage>
</organism>
<dbReference type="PANTHER" id="PTHR33180:SF31">
    <property type="entry name" value="POLYPROTEIN PROTEIN"/>
    <property type="match status" value="1"/>
</dbReference>
<proteinExistence type="predicted"/>
<dbReference type="Proteomes" id="UP000011115">
    <property type="component" value="Unassembled WGS sequence"/>
</dbReference>
<feature type="region of interest" description="Disordered" evidence="1">
    <location>
        <begin position="37"/>
        <end position="65"/>
    </location>
</feature>
<evidence type="ECO:0000256" key="1">
    <source>
        <dbReference type="SAM" id="MobiDB-lite"/>
    </source>
</evidence>
<feature type="compositionally biased region" description="Pro residues" evidence="1">
    <location>
        <begin position="42"/>
        <end position="64"/>
    </location>
</feature>
<accession>M1DYZ5</accession>
<dbReference type="PaxDb" id="4113-PGSC0003DMT400096668"/>
<dbReference type="AlphaFoldDB" id="M1DYZ5"/>
<evidence type="ECO:0000313" key="3">
    <source>
        <dbReference type="Proteomes" id="UP000011115"/>
    </source>
</evidence>
<feature type="compositionally biased region" description="Basic and acidic residues" evidence="1">
    <location>
        <begin position="104"/>
        <end position="122"/>
    </location>
</feature>
<evidence type="ECO:0000313" key="2">
    <source>
        <dbReference type="EnsemblPlants" id="PGSC0003DMT400096668"/>
    </source>
</evidence>
<feature type="region of interest" description="Disordered" evidence="1">
    <location>
        <begin position="91"/>
        <end position="128"/>
    </location>
</feature>
<reference evidence="2" key="2">
    <citation type="submission" date="2015-06" db="UniProtKB">
        <authorList>
            <consortium name="EnsemblPlants"/>
        </authorList>
    </citation>
    <scope>IDENTIFICATION</scope>
    <source>
        <strain evidence="2">DM1-3 516 R44</strain>
    </source>
</reference>
<dbReference type="PANTHER" id="PTHR33180">
    <property type="entry name" value="PHOTOSYSTEM II CP43 REACTION CENTER PROTEIN"/>
    <property type="match status" value="1"/>
</dbReference>
<sequence length="128" mass="14743">MVESSEDSQASIFEPEDDQFLLARRVEIRSKEIHDPFRIRVPPSPSPPTSYQFPTPPVQVPPPRSLNRLKAEGLRTIIEEKRLSTNGIWIEEQSKKTNMQKGTKQTEEVKKGEPDDRQEHLANRRVAI</sequence>
<reference evidence="3" key="1">
    <citation type="journal article" date="2011" name="Nature">
        <title>Genome sequence and analysis of the tuber crop potato.</title>
        <authorList>
            <consortium name="The Potato Genome Sequencing Consortium"/>
        </authorList>
    </citation>
    <scope>NUCLEOTIDE SEQUENCE [LARGE SCALE GENOMIC DNA]</scope>
    <source>
        <strain evidence="3">cv. DM1-3 516 R44</strain>
    </source>
</reference>
<dbReference type="InParanoid" id="M1DYZ5"/>
<dbReference type="HOGENOM" id="CLU_1963469_0_0_1"/>